<sequence>MRSYRLATIASCAALAAVLSACTSRPVVVNSYPQVAAPAATVVTVPVAAAEYGRITSIESPVAGAYRITIQSETAGWRTLDLPATGDLRIGDRVRIENGTITRA</sequence>
<keyword evidence="3" id="KW-1185">Reference proteome</keyword>
<dbReference type="Proteomes" id="UP000651050">
    <property type="component" value="Unassembled WGS sequence"/>
</dbReference>
<organism evidence="2 3">
    <name type="scientific">Caenimonas aquaedulcis</name>
    <dbReference type="NCBI Taxonomy" id="2793270"/>
    <lineage>
        <taxon>Bacteria</taxon>
        <taxon>Pseudomonadati</taxon>
        <taxon>Pseudomonadota</taxon>
        <taxon>Betaproteobacteria</taxon>
        <taxon>Burkholderiales</taxon>
        <taxon>Comamonadaceae</taxon>
        <taxon>Caenimonas</taxon>
    </lineage>
</organism>
<feature type="chain" id="PRO_5037519138" evidence="1">
    <location>
        <begin position="22"/>
        <end position="104"/>
    </location>
</feature>
<evidence type="ECO:0000313" key="3">
    <source>
        <dbReference type="Proteomes" id="UP000651050"/>
    </source>
</evidence>
<evidence type="ECO:0000256" key="1">
    <source>
        <dbReference type="SAM" id="SignalP"/>
    </source>
</evidence>
<keyword evidence="1" id="KW-0732">Signal</keyword>
<dbReference type="AlphaFoldDB" id="A0A931H2W4"/>
<proteinExistence type="predicted"/>
<dbReference type="PROSITE" id="PS51257">
    <property type="entry name" value="PROKAR_LIPOPROTEIN"/>
    <property type="match status" value="1"/>
</dbReference>
<dbReference type="RefSeq" id="WP_196985489.1">
    <property type="nucleotide sequence ID" value="NZ_JADWYS010000001.1"/>
</dbReference>
<feature type="signal peptide" evidence="1">
    <location>
        <begin position="1"/>
        <end position="21"/>
    </location>
</feature>
<comment type="caution">
    <text evidence="2">The sequence shown here is derived from an EMBL/GenBank/DDBJ whole genome shotgun (WGS) entry which is preliminary data.</text>
</comment>
<accession>A0A931H2W4</accession>
<dbReference type="EMBL" id="JADWYS010000001">
    <property type="protein sequence ID" value="MBG9387576.1"/>
    <property type="molecule type" value="Genomic_DNA"/>
</dbReference>
<evidence type="ECO:0000313" key="2">
    <source>
        <dbReference type="EMBL" id="MBG9387576.1"/>
    </source>
</evidence>
<reference evidence="2" key="1">
    <citation type="submission" date="2020-11" db="EMBL/GenBank/DDBJ databases">
        <title>Bacterial whole genome sequence for Caenimonas sp. DR4.4.</title>
        <authorList>
            <person name="Le V."/>
            <person name="Ko S.-R."/>
            <person name="Ahn C.-Y."/>
            <person name="Oh H.-M."/>
        </authorList>
    </citation>
    <scope>NUCLEOTIDE SEQUENCE</scope>
    <source>
        <strain evidence="2">DR4.4</strain>
    </source>
</reference>
<protein>
    <submittedName>
        <fullName evidence="2">Uncharacterized protein</fullName>
    </submittedName>
</protein>
<gene>
    <name evidence="2" type="ORF">I5803_06075</name>
</gene>
<name>A0A931H2W4_9BURK</name>